<dbReference type="GO" id="GO:0030686">
    <property type="term" value="C:90S preribosome"/>
    <property type="evidence" value="ECO:0007669"/>
    <property type="project" value="TreeGrafter"/>
</dbReference>
<dbReference type="GO" id="GO:0005634">
    <property type="term" value="C:nucleus"/>
    <property type="evidence" value="ECO:0007669"/>
    <property type="project" value="TreeGrafter"/>
</dbReference>
<dbReference type="AlphaFoldDB" id="A0A9P5N8K4"/>
<dbReference type="Pfam" id="PF14617">
    <property type="entry name" value="CMS1"/>
    <property type="match status" value="1"/>
</dbReference>
<proteinExistence type="predicted"/>
<organism evidence="2 3">
    <name type="scientific">Gymnopilus junonius</name>
    <name type="common">Spectacular rustgill mushroom</name>
    <name type="synonym">Gymnopilus spectabilis subsp. junonius</name>
    <dbReference type="NCBI Taxonomy" id="109634"/>
    <lineage>
        <taxon>Eukaryota</taxon>
        <taxon>Fungi</taxon>
        <taxon>Dikarya</taxon>
        <taxon>Basidiomycota</taxon>
        <taxon>Agaricomycotina</taxon>
        <taxon>Agaricomycetes</taxon>
        <taxon>Agaricomycetidae</taxon>
        <taxon>Agaricales</taxon>
        <taxon>Agaricineae</taxon>
        <taxon>Hymenogastraceae</taxon>
        <taxon>Gymnopilus</taxon>
    </lineage>
</organism>
<dbReference type="InterPro" id="IPR032704">
    <property type="entry name" value="Cms1"/>
</dbReference>
<accession>A0A9P5N8K4</accession>
<dbReference type="OrthoDB" id="1929311at2759"/>
<feature type="compositionally biased region" description="Basic residues" evidence="1">
    <location>
        <begin position="77"/>
        <end position="94"/>
    </location>
</feature>
<sequence length="314" mass="34653">MNHTGDDLEDDFVIDDTVALSGDEGLETLLTTLDDEEAFVHLGSDDEGRDDEDDIFEQAELENNVSGPAVTTGATDKKRKRRQKEKERKAKKRKLAEAVEPVQGSIAAQASHELSNYLHSMQVKGFPKHSAVELDDLRIPESSIADTTQWTGPRTLDQLVDFISRTLPSLRLRLGQRSKSNGAPTLLYIAGAALRVADVCRVLKNKQLQGDKGGEVAKLFAKHIKLAQHVVYLKQTKIGAAVGTPGRLGKLLNETDVLNVSALSHIILDITHKDAKNRNLLEIPETRDEVFQTVLNNEGILRGIREGKIQVVLF</sequence>
<comment type="caution">
    <text evidence="2">The sequence shown here is derived from an EMBL/GenBank/DDBJ whole genome shotgun (WGS) entry which is preliminary data.</text>
</comment>
<gene>
    <name evidence="2" type="ORF">CPB84DRAFT_1797282</name>
</gene>
<dbReference type="Proteomes" id="UP000724874">
    <property type="component" value="Unassembled WGS sequence"/>
</dbReference>
<evidence type="ECO:0000313" key="3">
    <source>
        <dbReference type="Proteomes" id="UP000724874"/>
    </source>
</evidence>
<keyword evidence="3" id="KW-1185">Reference proteome</keyword>
<dbReference type="PANTHER" id="PTHR24030">
    <property type="entry name" value="PROTEIN CMSS1"/>
    <property type="match status" value="1"/>
</dbReference>
<name>A0A9P5N8K4_GYMJU</name>
<dbReference type="EMBL" id="JADNYJ010000210">
    <property type="protein sequence ID" value="KAF8874626.1"/>
    <property type="molecule type" value="Genomic_DNA"/>
</dbReference>
<reference evidence="2" key="1">
    <citation type="submission" date="2020-11" db="EMBL/GenBank/DDBJ databases">
        <authorList>
            <consortium name="DOE Joint Genome Institute"/>
            <person name="Ahrendt S."/>
            <person name="Riley R."/>
            <person name="Andreopoulos W."/>
            <person name="LaButti K."/>
            <person name="Pangilinan J."/>
            <person name="Ruiz-duenas F.J."/>
            <person name="Barrasa J.M."/>
            <person name="Sanchez-Garcia M."/>
            <person name="Camarero S."/>
            <person name="Miyauchi S."/>
            <person name="Serrano A."/>
            <person name="Linde D."/>
            <person name="Babiker R."/>
            <person name="Drula E."/>
            <person name="Ayuso-Fernandez I."/>
            <person name="Pacheco R."/>
            <person name="Padilla G."/>
            <person name="Ferreira P."/>
            <person name="Barriuso J."/>
            <person name="Kellner H."/>
            <person name="Castanera R."/>
            <person name="Alfaro M."/>
            <person name="Ramirez L."/>
            <person name="Pisabarro A.G."/>
            <person name="Kuo A."/>
            <person name="Tritt A."/>
            <person name="Lipzen A."/>
            <person name="He G."/>
            <person name="Yan M."/>
            <person name="Ng V."/>
            <person name="Cullen D."/>
            <person name="Martin F."/>
            <person name="Rosso M.-N."/>
            <person name="Henrissat B."/>
            <person name="Hibbett D."/>
            <person name="Martinez A.T."/>
            <person name="Grigoriev I.V."/>
        </authorList>
    </citation>
    <scope>NUCLEOTIDE SEQUENCE</scope>
    <source>
        <strain evidence="2">AH 44721</strain>
    </source>
</reference>
<feature type="region of interest" description="Disordered" evidence="1">
    <location>
        <begin position="59"/>
        <end position="98"/>
    </location>
</feature>
<dbReference type="PANTHER" id="PTHR24030:SF0">
    <property type="entry name" value="PROTEIN CMSS1"/>
    <property type="match status" value="1"/>
</dbReference>
<evidence type="ECO:0000313" key="2">
    <source>
        <dbReference type="EMBL" id="KAF8874626.1"/>
    </source>
</evidence>
<protein>
    <submittedName>
        <fullName evidence="2">U3-containing 90S pre-ribosomal complex subunit-domain containing protein</fullName>
    </submittedName>
</protein>
<evidence type="ECO:0000256" key="1">
    <source>
        <dbReference type="SAM" id="MobiDB-lite"/>
    </source>
</evidence>